<dbReference type="InterPro" id="IPR011990">
    <property type="entry name" value="TPR-like_helical_dom_sf"/>
</dbReference>
<keyword evidence="4" id="KW-0472">Membrane</keyword>
<evidence type="ECO:0000256" key="4">
    <source>
        <dbReference type="ARBA" id="ARBA00023136"/>
    </source>
</evidence>
<reference evidence="9" key="1">
    <citation type="journal article" date="2019" name="Int. J. Syst. Evol. Microbiol.">
        <title>The Global Catalogue of Microorganisms (GCM) 10K type strain sequencing project: providing services to taxonomists for standard genome sequencing and annotation.</title>
        <authorList>
            <consortium name="The Broad Institute Genomics Platform"/>
            <consortium name="The Broad Institute Genome Sequencing Center for Infectious Disease"/>
            <person name="Wu L."/>
            <person name="Ma J."/>
        </authorList>
    </citation>
    <scope>NUCLEOTIDE SEQUENCE [LARGE SCALE GENOMIC DNA]</scope>
    <source>
        <strain evidence="9">CGMCC 1.15180</strain>
    </source>
</reference>
<evidence type="ECO:0000256" key="2">
    <source>
        <dbReference type="ARBA" id="ARBA00006275"/>
    </source>
</evidence>
<dbReference type="Pfam" id="PF14322">
    <property type="entry name" value="SusD-like_3"/>
    <property type="match status" value="1"/>
</dbReference>
<keyword evidence="5" id="KW-0998">Cell outer membrane</keyword>
<evidence type="ECO:0000256" key="5">
    <source>
        <dbReference type="ARBA" id="ARBA00023237"/>
    </source>
</evidence>
<dbReference type="EMBL" id="JBHUHR010000022">
    <property type="protein sequence ID" value="MFD2034727.1"/>
    <property type="molecule type" value="Genomic_DNA"/>
</dbReference>
<feature type="domain" description="RagB/SusD" evidence="6">
    <location>
        <begin position="337"/>
        <end position="592"/>
    </location>
</feature>
<dbReference type="Proteomes" id="UP001597361">
    <property type="component" value="Unassembled WGS sequence"/>
</dbReference>
<evidence type="ECO:0000256" key="1">
    <source>
        <dbReference type="ARBA" id="ARBA00004442"/>
    </source>
</evidence>
<keyword evidence="9" id="KW-1185">Reference proteome</keyword>
<comment type="similarity">
    <text evidence="2">Belongs to the SusD family.</text>
</comment>
<organism evidence="8 9">
    <name type="scientific">Belliella marina</name>
    <dbReference type="NCBI Taxonomy" id="1644146"/>
    <lineage>
        <taxon>Bacteria</taxon>
        <taxon>Pseudomonadati</taxon>
        <taxon>Bacteroidota</taxon>
        <taxon>Cytophagia</taxon>
        <taxon>Cytophagales</taxon>
        <taxon>Cyclobacteriaceae</taxon>
        <taxon>Belliella</taxon>
    </lineage>
</organism>
<dbReference type="SUPFAM" id="SSF48452">
    <property type="entry name" value="TPR-like"/>
    <property type="match status" value="1"/>
</dbReference>
<proteinExistence type="inferred from homology"/>
<name>A0ABW4VJ48_9BACT</name>
<evidence type="ECO:0000313" key="9">
    <source>
        <dbReference type="Proteomes" id="UP001597361"/>
    </source>
</evidence>
<gene>
    <name evidence="8" type="ORF">ACFSKL_08005</name>
</gene>
<dbReference type="Gene3D" id="1.25.40.390">
    <property type="match status" value="1"/>
</dbReference>
<evidence type="ECO:0000256" key="3">
    <source>
        <dbReference type="ARBA" id="ARBA00022729"/>
    </source>
</evidence>
<accession>A0ABW4VJ48</accession>
<evidence type="ECO:0000313" key="8">
    <source>
        <dbReference type="EMBL" id="MFD2034727.1"/>
    </source>
</evidence>
<dbReference type="Pfam" id="PF07980">
    <property type="entry name" value="SusD_RagB"/>
    <property type="match status" value="1"/>
</dbReference>
<feature type="domain" description="SusD-like N-terminal" evidence="7">
    <location>
        <begin position="60"/>
        <end position="209"/>
    </location>
</feature>
<keyword evidence="3" id="KW-0732">Signal</keyword>
<comment type="caution">
    <text evidence="8">The sequence shown here is derived from an EMBL/GenBank/DDBJ whole genome shotgun (WGS) entry which is preliminary data.</text>
</comment>
<dbReference type="PROSITE" id="PS51257">
    <property type="entry name" value="PROKAR_LIPOPROTEIN"/>
    <property type="match status" value="1"/>
</dbReference>
<comment type="subcellular location">
    <subcellularLocation>
        <location evidence="1">Cell outer membrane</location>
    </subcellularLocation>
</comment>
<sequence length="594" mass="65839">MKNLKNIYLSILMISLMISSGCTDLFEPSLRDIQSIEGLYENNPNPAYGLLQNAYLPLPRNSWQFSDMATDNAVSTNENHDYLRVATGQWTATFNPLNRWGLGTGLQYINLFLEHVDNIQFANDPVTNLTFRDRMKGEAYGLRALYMFHLLQAHAGMVNGELLGVPILTASQGIGSEFNIPRNTFEECMQQLYADVDAALELLPWDYQNINSVSDIPSKYRELGGGLTEYNRAFGSDGGLLVSGRIVRAVRAQAALLAASPAFAQGNSTTWADAANYAAQIIDRQGGVSGISPTGLTWYRNVNEINNTGGGNTPGGEVLWRTSLGGNSTNLEATHFPPTLFGNGLLNPTQNFVDAFPMANGYPIDHPSSGYDPNDPYNGRDPRLREFVIVNGSTAGVNNTVINTAADGPNNNALNRVETSTRTGYYLRKLLRQDVNLDPNSTTGQVHIQPRIRYTEIYLIYAEAANEAWGPTGTGSNGFSAYDVVRAIRQRAGIGNGSTDEYLESVRNDQVAMRELILNERRIELSFEDFRFWDLRRWNANLNETATGMEIQSGVHRIIDVENRVFGSHMIYGPIPYGETLKFSALQQNDQWLP</sequence>
<dbReference type="InterPro" id="IPR033985">
    <property type="entry name" value="SusD-like_N"/>
</dbReference>
<dbReference type="InterPro" id="IPR012944">
    <property type="entry name" value="SusD_RagB_dom"/>
</dbReference>
<protein>
    <submittedName>
        <fullName evidence="8">RagB/SusD family nutrient uptake outer membrane protein</fullName>
    </submittedName>
</protein>
<dbReference type="RefSeq" id="WP_376885145.1">
    <property type="nucleotide sequence ID" value="NZ_JBHUHR010000022.1"/>
</dbReference>
<evidence type="ECO:0000259" key="7">
    <source>
        <dbReference type="Pfam" id="PF14322"/>
    </source>
</evidence>
<evidence type="ECO:0000259" key="6">
    <source>
        <dbReference type="Pfam" id="PF07980"/>
    </source>
</evidence>